<organism evidence="4 5">
    <name type="scientific">Phyllobacterium phragmitis</name>
    <dbReference type="NCBI Taxonomy" id="2670329"/>
    <lineage>
        <taxon>Bacteria</taxon>
        <taxon>Pseudomonadati</taxon>
        <taxon>Pseudomonadota</taxon>
        <taxon>Alphaproteobacteria</taxon>
        <taxon>Hyphomicrobiales</taxon>
        <taxon>Phyllobacteriaceae</taxon>
        <taxon>Phyllobacterium</taxon>
    </lineage>
</organism>
<dbReference type="Pfam" id="PF13439">
    <property type="entry name" value="Glyco_transf_4"/>
    <property type="match status" value="1"/>
</dbReference>
<feature type="domain" description="Glycosyltransferase subfamily 4-like N-terminal" evidence="3">
    <location>
        <begin position="24"/>
        <end position="211"/>
    </location>
</feature>
<dbReference type="Gene3D" id="3.40.50.2000">
    <property type="entry name" value="Glycogen Phosphorylase B"/>
    <property type="match status" value="2"/>
</dbReference>
<protein>
    <submittedName>
        <fullName evidence="4">Glycosyl transferase</fullName>
    </submittedName>
</protein>
<proteinExistence type="predicted"/>
<gene>
    <name evidence="4" type="ORF">C5748_18750</name>
</gene>
<evidence type="ECO:0000259" key="3">
    <source>
        <dbReference type="Pfam" id="PF13439"/>
    </source>
</evidence>
<dbReference type="RefSeq" id="WP_105743464.1">
    <property type="nucleotide sequence ID" value="NZ_PVBR01000015.1"/>
</dbReference>
<dbReference type="SUPFAM" id="SSF53756">
    <property type="entry name" value="UDP-Glycosyltransferase/glycogen phosphorylase"/>
    <property type="match status" value="1"/>
</dbReference>
<dbReference type="CDD" id="cd03811">
    <property type="entry name" value="GT4_GT28_WabH-like"/>
    <property type="match status" value="1"/>
</dbReference>
<dbReference type="Proteomes" id="UP000239434">
    <property type="component" value="Unassembled WGS sequence"/>
</dbReference>
<dbReference type="Pfam" id="PF13692">
    <property type="entry name" value="Glyco_trans_1_4"/>
    <property type="match status" value="1"/>
</dbReference>
<dbReference type="GO" id="GO:0016757">
    <property type="term" value="F:glycosyltransferase activity"/>
    <property type="evidence" value="ECO:0007669"/>
    <property type="project" value="UniProtKB-KW"/>
</dbReference>
<dbReference type="PANTHER" id="PTHR12526:SF510">
    <property type="entry name" value="D-INOSITOL 3-PHOSPHATE GLYCOSYLTRANSFERASE"/>
    <property type="match status" value="1"/>
</dbReference>
<evidence type="ECO:0000256" key="2">
    <source>
        <dbReference type="ARBA" id="ARBA00022679"/>
    </source>
</evidence>
<keyword evidence="5" id="KW-1185">Reference proteome</keyword>
<reference evidence="4 5" key="1">
    <citation type="submission" date="2018-02" db="EMBL/GenBank/DDBJ databases">
        <title>The draft genome of Phyllobacterium sp. 1N-3.</title>
        <authorList>
            <person name="Liu L."/>
            <person name="Li L."/>
            <person name="Zhang X."/>
            <person name="Wang T."/>
            <person name="Liang L."/>
        </authorList>
    </citation>
    <scope>NUCLEOTIDE SEQUENCE [LARGE SCALE GENOMIC DNA]</scope>
    <source>
        <strain evidence="4 5">1N-3</strain>
    </source>
</reference>
<accession>A0A2S9IN20</accession>
<sequence>MNDLSGGPTEGKRVALFIRALKGNGAERSMVNLARALAECGIAVDLLLAEATGEFLSEIPASVRLIELKRSSAVRALPLLITRPRDLLGLLLLLIVPHSPKPIGAIPGLVEYLRTERPTTLLSALDYANVAAIIAAGIAPTGTRAVISQRNHFSTEMASRQAWRAGYAQSVFHRLYSRADRIVAVSKSVADDIAQACDLPRDQVVTIYNAVAGPVLDAKATEPLDHPWFAPGAPPVVLGVGKLKPQKDFPTLLRAFAALRREREARLIILGEGPDRAELEALARELGVASDVAFPGFVANPFPYMAHAGLFVLSSTFEGLPGVLIQALACGCPVISTDCPGGSAEILENGRYGALTPVGDVGALADAMKATLDAPLDRDILRQRGNFFSPERAVEGYLYVLLGTKLSHIPSALQTG</sequence>
<keyword evidence="2 4" id="KW-0808">Transferase</keyword>
<dbReference type="InterPro" id="IPR028098">
    <property type="entry name" value="Glyco_trans_4-like_N"/>
</dbReference>
<evidence type="ECO:0000313" key="5">
    <source>
        <dbReference type="Proteomes" id="UP000239434"/>
    </source>
</evidence>
<dbReference type="AlphaFoldDB" id="A0A2S9IN20"/>
<comment type="caution">
    <text evidence="4">The sequence shown here is derived from an EMBL/GenBank/DDBJ whole genome shotgun (WGS) entry which is preliminary data.</text>
</comment>
<evidence type="ECO:0000313" key="4">
    <source>
        <dbReference type="EMBL" id="PRD41931.1"/>
    </source>
</evidence>
<keyword evidence="1" id="KW-0328">Glycosyltransferase</keyword>
<evidence type="ECO:0000256" key="1">
    <source>
        <dbReference type="ARBA" id="ARBA00022676"/>
    </source>
</evidence>
<dbReference type="PANTHER" id="PTHR12526">
    <property type="entry name" value="GLYCOSYLTRANSFERASE"/>
    <property type="match status" value="1"/>
</dbReference>
<name>A0A2S9IN20_9HYPH</name>
<dbReference type="EMBL" id="PVBR01000015">
    <property type="protein sequence ID" value="PRD41931.1"/>
    <property type="molecule type" value="Genomic_DNA"/>
</dbReference>